<dbReference type="Proteomes" id="UP001300763">
    <property type="component" value="Unassembled WGS sequence"/>
</dbReference>
<name>A0ABT5STT6_9PSEU</name>
<evidence type="ECO:0000256" key="1">
    <source>
        <dbReference type="SAM" id="MobiDB-lite"/>
    </source>
</evidence>
<evidence type="ECO:0000256" key="2">
    <source>
        <dbReference type="SAM" id="Phobius"/>
    </source>
</evidence>
<protein>
    <submittedName>
        <fullName evidence="3">Uncharacterized protein</fullName>
    </submittedName>
</protein>
<feature type="compositionally biased region" description="Low complexity" evidence="1">
    <location>
        <begin position="1"/>
        <end position="12"/>
    </location>
</feature>
<feature type="transmembrane region" description="Helical" evidence="2">
    <location>
        <begin position="257"/>
        <end position="278"/>
    </location>
</feature>
<organism evidence="3 4">
    <name type="scientific">Actinomycetospora lemnae</name>
    <dbReference type="NCBI Taxonomy" id="3019891"/>
    <lineage>
        <taxon>Bacteria</taxon>
        <taxon>Bacillati</taxon>
        <taxon>Actinomycetota</taxon>
        <taxon>Actinomycetes</taxon>
        <taxon>Pseudonocardiales</taxon>
        <taxon>Pseudonocardiaceae</taxon>
        <taxon>Actinomycetospora</taxon>
    </lineage>
</organism>
<dbReference type="RefSeq" id="WP_274200791.1">
    <property type="nucleotide sequence ID" value="NZ_JAQZAO010000005.1"/>
</dbReference>
<comment type="caution">
    <text evidence="3">The sequence shown here is derived from an EMBL/GenBank/DDBJ whole genome shotgun (WGS) entry which is preliminary data.</text>
</comment>
<feature type="compositionally biased region" description="Low complexity" evidence="1">
    <location>
        <begin position="19"/>
        <end position="60"/>
    </location>
</feature>
<feature type="region of interest" description="Disordered" evidence="1">
    <location>
        <begin position="1"/>
        <end position="239"/>
    </location>
</feature>
<evidence type="ECO:0000313" key="4">
    <source>
        <dbReference type="Proteomes" id="UP001300763"/>
    </source>
</evidence>
<keyword evidence="2" id="KW-1133">Transmembrane helix</keyword>
<accession>A0ABT5STT6</accession>
<keyword evidence="2" id="KW-0472">Membrane</keyword>
<reference evidence="3 4" key="1">
    <citation type="submission" date="2023-02" db="EMBL/GenBank/DDBJ databases">
        <title>Genome sequencing required for Actinomycetospora new species description.</title>
        <authorList>
            <person name="Saimee Y."/>
            <person name="Duangmal K."/>
        </authorList>
    </citation>
    <scope>NUCLEOTIDE SEQUENCE [LARGE SCALE GENOMIC DNA]</scope>
    <source>
        <strain evidence="3 4">DW7H6</strain>
    </source>
</reference>
<proteinExistence type="predicted"/>
<keyword evidence="4" id="KW-1185">Reference proteome</keyword>
<dbReference type="EMBL" id="JAQZAO010000005">
    <property type="protein sequence ID" value="MDD7966266.1"/>
    <property type="molecule type" value="Genomic_DNA"/>
</dbReference>
<evidence type="ECO:0000313" key="3">
    <source>
        <dbReference type="EMBL" id="MDD7966266.1"/>
    </source>
</evidence>
<sequence>MPATDAGTTSPADAPPPTSTSTPTPTAPTAAPATEATADTSTDTAAEPAPAGSAPATSSADHPDQDEAAAPRGIPVPATPAEAPPLPETRSSPALRPPPPPVEEDDPETDERPLPADPFPPPFRWSAEDAEEASPDTTQVVRGAAGPAADRTQVVSRQDREPVPEETQVVRRRGAAAPPWPAPERGTGRSPWAGGPARQPPPERTQFVPGAVPAHAAGGGAVRPEDTAPPWASAAARSEGLQGRELFARGPGPRAGVILGTVALLLLVAIVLVASIALA</sequence>
<gene>
    <name evidence="3" type="ORF">PGB27_13040</name>
</gene>
<keyword evidence="2" id="KW-0812">Transmembrane</keyword>